<comment type="caution">
    <text evidence="2">The sequence shown here is derived from an EMBL/GenBank/DDBJ whole genome shotgun (WGS) entry which is preliminary data.</text>
</comment>
<organism evidence="2 3">
    <name type="scientific">Yinghuangia aomiensis</name>
    <dbReference type="NCBI Taxonomy" id="676205"/>
    <lineage>
        <taxon>Bacteria</taxon>
        <taxon>Bacillati</taxon>
        <taxon>Actinomycetota</taxon>
        <taxon>Actinomycetes</taxon>
        <taxon>Kitasatosporales</taxon>
        <taxon>Streptomycetaceae</taxon>
        <taxon>Yinghuangia</taxon>
    </lineage>
</organism>
<gene>
    <name evidence="2" type="ORF">GCM10023205_21440</name>
</gene>
<accession>A0ABP9H067</accession>
<keyword evidence="1" id="KW-0812">Transmembrane</keyword>
<evidence type="ECO:0008006" key="4">
    <source>
        <dbReference type="Google" id="ProtNLM"/>
    </source>
</evidence>
<reference evidence="3" key="1">
    <citation type="journal article" date="2019" name="Int. J. Syst. Evol. Microbiol.">
        <title>The Global Catalogue of Microorganisms (GCM) 10K type strain sequencing project: providing services to taxonomists for standard genome sequencing and annotation.</title>
        <authorList>
            <consortium name="The Broad Institute Genomics Platform"/>
            <consortium name="The Broad Institute Genome Sequencing Center for Infectious Disease"/>
            <person name="Wu L."/>
            <person name="Ma J."/>
        </authorList>
    </citation>
    <scope>NUCLEOTIDE SEQUENCE [LARGE SCALE GENOMIC DNA]</scope>
    <source>
        <strain evidence="3">JCM 17986</strain>
    </source>
</reference>
<feature type="transmembrane region" description="Helical" evidence="1">
    <location>
        <begin position="93"/>
        <end position="110"/>
    </location>
</feature>
<keyword evidence="1" id="KW-0472">Membrane</keyword>
<protein>
    <recommendedName>
        <fullName evidence="4">DUF2568 domain-containing protein</fullName>
    </recommendedName>
</protein>
<dbReference type="RefSeq" id="WP_345675129.1">
    <property type="nucleotide sequence ID" value="NZ_BAABHS010000006.1"/>
</dbReference>
<sequence length="112" mass="11823">MGVIKGINLGVIFLMELAVLAAAGLWGFTFRPQLIWRLLLGLGGPAVLIVLWGMFGAPTASHKLHGAARVVFELGWFGTGVVALAAAGYLTRAVIFAVIGIVSKTLAVVWHQ</sequence>
<dbReference type="Proteomes" id="UP001500466">
    <property type="component" value="Unassembled WGS sequence"/>
</dbReference>
<feature type="transmembrane region" description="Helical" evidence="1">
    <location>
        <begin position="67"/>
        <end position="87"/>
    </location>
</feature>
<keyword evidence="1" id="KW-1133">Transmembrane helix</keyword>
<dbReference type="InterPro" id="IPR021214">
    <property type="entry name" value="DUF2568"/>
</dbReference>
<evidence type="ECO:0000313" key="2">
    <source>
        <dbReference type="EMBL" id="GAA4958505.1"/>
    </source>
</evidence>
<evidence type="ECO:0000256" key="1">
    <source>
        <dbReference type="SAM" id="Phobius"/>
    </source>
</evidence>
<name>A0ABP9H067_9ACTN</name>
<feature type="transmembrane region" description="Helical" evidence="1">
    <location>
        <begin position="34"/>
        <end position="55"/>
    </location>
</feature>
<proteinExistence type="predicted"/>
<keyword evidence="3" id="KW-1185">Reference proteome</keyword>
<evidence type="ECO:0000313" key="3">
    <source>
        <dbReference type="Proteomes" id="UP001500466"/>
    </source>
</evidence>
<dbReference type="EMBL" id="BAABHS010000006">
    <property type="protein sequence ID" value="GAA4958505.1"/>
    <property type="molecule type" value="Genomic_DNA"/>
</dbReference>
<dbReference type="Pfam" id="PF10823">
    <property type="entry name" value="DUF2568"/>
    <property type="match status" value="1"/>
</dbReference>
<feature type="transmembrane region" description="Helical" evidence="1">
    <location>
        <begin position="7"/>
        <end position="28"/>
    </location>
</feature>